<dbReference type="EMBL" id="LSBJ02000003">
    <property type="protein sequence ID" value="OAQ68714.1"/>
    <property type="molecule type" value="Genomic_DNA"/>
</dbReference>
<feature type="region of interest" description="Disordered" evidence="1">
    <location>
        <begin position="32"/>
        <end position="53"/>
    </location>
</feature>
<name>A0A179FSZ4_METCM</name>
<gene>
    <name evidence="2" type="ORF">VFPPC_04916</name>
</gene>
<keyword evidence="3" id="KW-1185">Reference proteome</keyword>
<sequence length="247" mass="26487">MGLGLELGLKEELCGLDWTGLGRADQTGQTKRLGVGGRVRGPERTDRSQSSMRVGVSGRESVCVCECVCVQTALGTKYQTQLPRLVLVSTLLTPLSASFWSASILIIMTIIIIPRFSAPGLHMHLHPSGPFFCLRPCTTLVGLNARLARKMPAKTNCKATAINPYWSQRLEPAQNGDSTGDWACWCTALAGSSGAPAGQSSHHHWSGVRGGAVGIGLNAHLHTESGAPVQTRPDIQLDNAWQRIQQP</sequence>
<evidence type="ECO:0000313" key="2">
    <source>
        <dbReference type="EMBL" id="OAQ68714.1"/>
    </source>
</evidence>
<dbReference type="GeneID" id="28848174"/>
<dbReference type="Proteomes" id="UP000078397">
    <property type="component" value="Unassembled WGS sequence"/>
</dbReference>
<evidence type="ECO:0000256" key="1">
    <source>
        <dbReference type="SAM" id="MobiDB-lite"/>
    </source>
</evidence>
<organism evidence="2 3">
    <name type="scientific">Pochonia chlamydosporia 170</name>
    <dbReference type="NCBI Taxonomy" id="1380566"/>
    <lineage>
        <taxon>Eukaryota</taxon>
        <taxon>Fungi</taxon>
        <taxon>Dikarya</taxon>
        <taxon>Ascomycota</taxon>
        <taxon>Pezizomycotina</taxon>
        <taxon>Sordariomycetes</taxon>
        <taxon>Hypocreomycetidae</taxon>
        <taxon>Hypocreales</taxon>
        <taxon>Clavicipitaceae</taxon>
        <taxon>Pochonia</taxon>
    </lineage>
</organism>
<comment type="caution">
    <text evidence="2">The sequence shown here is derived from an EMBL/GenBank/DDBJ whole genome shotgun (WGS) entry which is preliminary data.</text>
</comment>
<evidence type="ECO:0000313" key="3">
    <source>
        <dbReference type="Proteomes" id="UP000078397"/>
    </source>
</evidence>
<accession>A0A179FSZ4</accession>
<reference evidence="2 3" key="1">
    <citation type="journal article" date="2016" name="PLoS Pathog.">
        <title>Biosynthesis of antibiotic leucinostatins in bio-control fungus Purpureocillium lilacinum and their inhibition on phytophthora revealed by genome mining.</title>
        <authorList>
            <person name="Wang G."/>
            <person name="Liu Z."/>
            <person name="Lin R."/>
            <person name="Li E."/>
            <person name="Mao Z."/>
            <person name="Ling J."/>
            <person name="Yang Y."/>
            <person name="Yin W.B."/>
            <person name="Xie B."/>
        </authorList>
    </citation>
    <scope>NUCLEOTIDE SEQUENCE [LARGE SCALE GENOMIC DNA]</scope>
    <source>
        <strain evidence="2">170</strain>
    </source>
</reference>
<dbReference type="RefSeq" id="XP_018145564.1">
    <property type="nucleotide sequence ID" value="XM_018284180.1"/>
</dbReference>
<dbReference type="AlphaFoldDB" id="A0A179FSZ4"/>
<protein>
    <submittedName>
        <fullName evidence="2">Uncharacterized protein</fullName>
    </submittedName>
</protein>
<proteinExistence type="predicted"/>
<dbReference type="KEGG" id="pchm:VFPPC_04916"/>